<sequence>MPSSENSPERKSR</sequence>
<organism evidence="1">
    <name type="scientific">Anguilla anguilla</name>
    <name type="common">European freshwater eel</name>
    <name type="synonym">Muraena anguilla</name>
    <dbReference type="NCBI Taxonomy" id="7936"/>
    <lineage>
        <taxon>Eukaryota</taxon>
        <taxon>Metazoa</taxon>
        <taxon>Chordata</taxon>
        <taxon>Craniata</taxon>
        <taxon>Vertebrata</taxon>
        <taxon>Euteleostomi</taxon>
        <taxon>Actinopterygii</taxon>
        <taxon>Neopterygii</taxon>
        <taxon>Teleostei</taxon>
        <taxon>Anguilliformes</taxon>
        <taxon>Anguillidae</taxon>
        <taxon>Anguilla</taxon>
    </lineage>
</organism>
<evidence type="ECO:0000313" key="1">
    <source>
        <dbReference type="EMBL" id="JAH67457.1"/>
    </source>
</evidence>
<accession>A0A0E9UNU0</accession>
<protein>
    <submittedName>
        <fullName evidence="1">Uncharacterized protein</fullName>
    </submittedName>
</protein>
<dbReference type="EMBL" id="GBXM01041120">
    <property type="protein sequence ID" value="JAH67457.1"/>
    <property type="molecule type" value="Transcribed_RNA"/>
</dbReference>
<name>A0A0E9UNU0_ANGAN</name>
<reference evidence="1" key="2">
    <citation type="journal article" date="2015" name="Fish Shellfish Immunol.">
        <title>Early steps in the European eel (Anguilla anguilla)-Vibrio vulnificus interaction in the gills: Role of the RtxA13 toxin.</title>
        <authorList>
            <person name="Callol A."/>
            <person name="Pajuelo D."/>
            <person name="Ebbesson L."/>
            <person name="Teles M."/>
            <person name="MacKenzie S."/>
            <person name="Amaro C."/>
        </authorList>
    </citation>
    <scope>NUCLEOTIDE SEQUENCE</scope>
</reference>
<proteinExistence type="predicted"/>
<reference evidence="1" key="1">
    <citation type="submission" date="2014-11" db="EMBL/GenBank/DDBJ databases">
        <authorList>
            <person name="Amaro Gonzalez C."/>
        </authorList>
    </citation>
    <scope>NUCLEOTIDE SEQUENCE</scope>
</reference>